<evidence type="ECO:0000256" key="1">
    <source>
        <dbReference type="SAM" id="SignalP"/>
    </source>
</evidence>
<dbReference type="Proteomes" id="UP000198711">
    <property type="component" value="Unassembled WGS sequence"/>
</dbReference>
<name>A0A8X8ICP0_9BACT</name>
<dbReference type="RefSeq" id="WP_092721755.1">
    <property type="nucleotide sequence ID" value="NZ_FNNO01000001.1"/>
</dbReference>
<comment type="caution">
    <text evidence="2">The sequence shown here is derived from an EMBL/GenBank/DDBJ whole genome shotgun (WGS) entry which is preliminary data.</text>
</comment>
<feature type="chain" id="PRO_5036450821" evidence="1">
    <location>
        <begin position="23"/>
        <end position="340"/>
    </location>
</feature>
<dbReference type="NCBIfam" id="TIGR03519">
    <property type="entry name" value="T9SS_PorP_fam"/>
    <property type="match status" value="1"/>
</dbReference>
<accession>A0A8X8ICP0</accession>
<dbReference type="Pfam" id="PF11751">
    <property type="entry name" value="PorP_SprF"/>
    <property type="match status" value="1"/>
</dbReference>
<protein>
    <submittedName>
        <fullName evidence="2">Type IX secretion system membrane protein, PorP/SprF family</fullName>
    </submittedName>
</protein>
<reference evidence="2 3" key="1">
    <citation type="submission" date="2016-10" db="EMBL/GenBank/DDBJ databases">
        <authorList>
            <person name="Varghese N."/>
            <person name="Submissions S."/>
        </authorList>
    </citation>
    <scope>NUCLEOTIDE SEQUENCE [LARGE SCALE GENOMIC DNA]</scope>
    <source>
        <strain evidence="2 3">DSM 25353</strain>
    </source>
</reference>
<dbReference type="EMBL" id="FNNO01000001">
    <property type="protein sequence ID" value="SDW23513.1"/>
    <property type="molecule type" value="Genomic_DNA"/>
</dbReference>
<dbReference type="InterPro" id="IPR019861">
    <property type="entry name" value="PorP/SprF_Bacteroidetes"/>
</dbReference>
<proteinExistence type="predicted"/>
<gene>
    <name evidence="2" type="ORF">SAMN05444410_101580</name>
</gene>
<evidence type="ECO:0000313" key="2">
    <source>
        <dbReference type="EMBL" id="SDW23513.1"/>
    </source>
</evidence>
<feature type="signal peptide" evidence="1">
    <location>
        <begin position="1"/>
        <end position="22"/>
    </location>
</feature>
<keyword evidence="1" id="KW-0732">Signal</keyword>
<organism evidence="2 3">
    <name type="scientific">Hydrobacter penzbergensis</name>
    <dbReference type="NCBI Taxonomy" id="1235997"/>
    <lineage>
        <taxon>Bacteria</taxon>
        <taxon>Pseudomonadati</taxon>
        <taxon>Bacteroidota</taxon>
        <taxon>Chitinophagia</taxon>
        <taxon>Chitinophagales</taxon>
        <taxon>Chitinophagaceae</taxon>
        <taxon>Hydrobacter</taxon>
    </lineage>
</organism>
<sequence length="340" mass="37687">MRKLIKITGCCVALLTGSMARAQSLHFSQYFNTPLLINPANTGFNPDYDYRVGINYRNQWASVGNPYKTMSAWGDVKVFRDRFESGWMGIGGSLMKDVAGSGNLSATHATATIAYHQMLGYNSLLSGGFGLAYVNKRVDVNKLTFDNQWNGKFFDVTIPSNEPFTNTSVSYLDLQMGLNYAYFASDNFYFNAGVSIMHINTPRESFFDPTVSNATLSRRYTGFVNASIKLQDLWIVNPNVYVSKMGSAWEAVLGFNANRNLSGDGEKQMVFGLYYRNNDAIIPMLGYEVNDLKVIASYDATISSLRNLNGGRGAYEISLIKSGVFNSSAGRSVKCPTVRF</sequence>
<dbReference type="AlphaFoldDB" id="A0A8X8ICP0"/>
<keyword evidence="3" id="KW-1185">Reference proteome</keyword>
<evidence type="ECO:0000313" key="3">
    <source>
        <dbReference type="Proteomes" id="UP000198711"/>
    </source>
</evidence>